<organism evidence="2 3">
    <name type="scientific">Cinchona calisaya</name>
    <dbReference type="NCBI Taxonomy" id="153742"/>
    <lineage>
        <taxon>Eukaryota</taxon>
        <taxon>Viridiplantae</taxon>
        <taxon>Streptophyta</taxon>
        <taxon>Embryophyta</taxon>
        <taxon>Tracheophyta</taxon>
        <taxon>Spermatophyta</taxon>
        <taxon>Magnoliopsida</taxon>
        <taxon>eudicotyledons</taxon>
        <taxon>Gunneridae</taxon>
        <taxon>Pentapetalae</taxon>
        <taxon>asterids</taxon>
        <taxon>lamiids</taxon>
        <taxon>Gentianales</taxon>
        <taxon>Rubiaceae</taxon>
        <taxon>Cinchonoideae</taxon>
        <taxon>Cinchoneae</taxon>
        <taxon>Cinchona</taxon>
    </lineage>
</organism>
<dbReference type="PANTHER" id="PTHR33133:SF39">
    <property type="entry name" value="ABC TRANSPORTER PERMEASE"/>
    <property type="match status" value="1"/>
</dbReference>
<gene>
    <name evidence="2" type="ORF">ACH5RR_003772</name>
</gene>
<keyword evidence="3" id="KW-1185">Reference proteome</keyword>
<evidence type="ECO:0000256" key="1">
    <source>
        <dbReference type="SAM" id="Phobius"/>
    </source>
</evidence>
<feature type="transmembrane region" description="Helical" evidence="1">
    <location>
        <begin position="277"/>
        <end position="295"/>
    </location>
</feature>
<dbReference type="EMBL" id="JBJUIK010000002">
    <property type="protein sequence ID" value="KAL3535311.1"/>
    <property type="molecule type" value="Genomic_DNA"/>
</dbReference>
<feature type="transmembrane region" description="Helical" evidence="1">
    <location>
        <begin position="34"/>
        <end position="52"/>
    </location>
</feature>
<reference evidence="2 3" key="1">
    <citation type="submission" date="2024-11" db="EMBL/GenBank/DDBJ databases">
        <title>A near-complete genome assembly of Cinchona calisaya.</title>
        <authorList>
            <person name="Lian D.C."/>
            <person name="Zhao X.W."/>
            <person name="Wei L."/>
        </authorList>
    </citation>
    <scope>NUCLEOTIDE SEQUENCE [LARGE SCALE GENOMIC DNA]</scope>
    <source>
        <tissue evidence="2">Nenye</tissue>
    </source>
</reference>
<feature type="transmembrane region" description="Helical" evidence="1">
    <location>
        <begin position="100"/>
        <end position="118"/>
    </location>
</feature>
<protein>
    <recommendedName>
        <fullName evidence="4">YihY/virulence factor BrkB family protein</fullName>
    </recommendedName>
</protein>
<feature type="transmembrane region" description="Helical" evidence="1">
    <location>
        <begin position="186"/>
        <end position="211"/>
    </location>
</feature>
<dbReference type="PANTHER" id="PTHR33133">
    <property type="entry name" value="OS08G0107100 PROTEIN-RELATED"/>
    <property type="match status" value="1"/>
</dbReference>
<keyword evidence="1" id="KW-1133">Transmembrane helix</keyword>
<name>A0ABD3AW41_9GENT</name>
<sequence length="320" mass="36039">MEKKLNQLVAYIKRESQPSLLREAFKITIQNGRLVIFITFIMFAYYSLMNLADDHVLEPVLTNFMVNSMLLAKNGTFADSDPTIHKAILKDLRFILAFKFAEWSFLCLVLMFSAAASVHSTYEAYTAKALGLKEAILGLKGKIKRPLKTTIWMVVISLASAAFLFFAVGVIGFMTEGSLSSNSTKIVLISAALYYFYLFSLWVLSLVISVLEENLSGIKAIYQANDLMKGKRLKGFGLMVLLMLVSAAMYMIFAFLVDLSGTEKAKLVGKAIIILRIWPYCLMTFFVFVVYTLYYHECKKSHQVEEVPNLYAPVSAIAEF</sequence>
<dbReference type="AlphaFoldDB" id="A0ABD3AW41"/>
<dbReference type="Proteomes" id="UP001630127">
    <property type="component" value="Unassembled WGS sequence"/>
</dbReference>
<keyword evidence="1" id="KW-0472">Membrane</keyword>
<evidence type="ECO:0000313" key="2">
    <source>
        <dbReference type="EMBL" id="KAL3535311.1"/>
    </source>
</evidence>
<evidence type="ECO:0000313" key="3">
    <source>
        <dbReference type="Proteomes" id="UP001630127"/>
    </source>
</evidence>
<evidence type="ECO:0008006" key="4">
    <source>
        <dbReference type="Google" id="ProtNLM"/>
    </source>
</evidence>
<accession>A0ABD3AW41</accession>
<comment type="caution">
    <text evidence="2">The sequence shown here is derived from an EMBL/GenBank/DDBJ whole genome shotgun (WGS) entry which is preliminary data.</text>
</comment>
<proteinExistence type="predicted"/>
<feature type="transmembrane region" description="Helical" evidence="1">
    <location>
        <begin position="236"/>
        <end position="257"/>
    </location>
</feature>
<keyword evidence="1" id="KW-0812">Transmembrane</keyword>
<feature type="transmembrane region" description="Helical" evidence="1">
    <location>
        <begin position="150"/>
        <end position="174"/>
    </location>
</feature>